<reference evidence="2" key="1">
    <citation type="submission" date="2020-05" db="EMBL/GenBank/DDBJ databases">
        <authorList>
            <person name="Chiriac C."/>
            <person name="Salcher M."/>
            <person name="Ghai R."/>
            <person name="Kavagutti S V."/>
        </authorList>
    </citation>
    <scope>NUCLEOTIDE SEQUENCE</scope>
</reference>
<gene>
    <name evidence="2" type="ORF">UFOPK1808_00783</name>
</gene>
<dbReference type="AlphaFoldDB" id="A0A6J6GIX6"/>
<accession>A0A6J6GIX6</accession>
<sequence>MSADDFDSENSSPSPAYDRSWRHPSEIANAARVEHLASTPPVSRRLTALTATVSIVASLAVLAVAIPKGISAYRDDVEPLSVSRDTASLVKGSFAQNSYVLTSSKGETSALHIGHDCWIVALEAINPAEPMHLSHPSTSHTAATVIATDEVAGVAILKAKMQPEMAPSVDPASLLSISALTDTPEYLIADSFLTQHFSPSISFNNVTKDLPIDTSEVIRGVASVVNKNGQLVGIVVRRNHGTWMLNENTIRSILTNVNVQK</sequence>
<evidence type="ECO:0000313" key="2">
    <source>
        <dbReference type="EMBL" id="CAB4601282.1"/>
    </source>
</evidence>
<evidence type="ECO:0000256" key="1">
    <source>
        <dbReference type="SAM" id="MobiDB-lite"/>
    </source>
</evidence>
<protein>
    <submittedName>
        <fullName evidence="2">Unannotated protein</fullName>
    </submittedName>
</protein>
<proteinExistence type="predicted"/>
<name>A0A6J6GIX6_9ZZZZ</name>
<organism evidence="2">
    <name type="scientific">freshwater metagenome</name>
    <dbReference type="NCBI Taxonomy" id="449393"/>
    <lineage>
        <taxon>unclassified sequences</taxon>
        <taxon>metagenomes</taxon>
        <taxon>ecological metagenomes</taxon>
    </lineage>
</organism>
<feature type="region of interest" description="Disordered" evidence="1">
    <location>
        <begin position="1"/>
        <end position="21"/>
    </location>
</feature>
<dbReference type="EMBL" id="CAEZUL010000075">
    <property type="protein sequence ID" value="CAB4601282.1"/>
    <property type="molecule type" value="Genomic_DNA"/>
</dbReference>